<evidence type="ECO:0000256" key="3">
    <source>
        <dbReference type="ARBA" id="ARBA00022801"/>
    </source>
</evidence>
<dbReference type="GO" id="GO:0006412">
    <property type="term" value="P:translation"/>
    <property type="evidence" value="ECO:0007669"/>
    <property type="project" value="UniProtKB-UniRule"/>
</dbReference>
<dbReference type="Proteomes" id="UP000077857">
    <property type="component" value="Unassembled WGS sequence"/>
</dbReference>
<dbReference type="Gene3D" id="3.90.45.10">
    <property type="entry name" value="Peptide deformylase"/>
    <property type="match status" value="1"/>
</dbReference>
<dbReference type="EC" id="3.5.1.88" evidence="5"/>
<proteinExistence type="inferred from homology"/>
<gene>
    <name evidence="5" type="primary">def</name>
    <name evidence="6" type="ORF">A1507_04260</name>
</gene>
<dbReference type="OrthoDB" id="9804313at2"/>
<feature type="active site" evidence="5">
    <location>
        <position position="144"/>
    </location>
</feature>
<feature type="binding site" evidence="5">
    <location>
        <position position="143"/>
    </location>
    <ligand>
        <name>Fe cation</name>
        <dbReference type="ChEBI" id="CHEBI:24875"/>
    </ligand>
</feature>
<dbReference type="GO" id="GO:0042586">
    <property type="term" value="F:peptide deformylase activity"/>
    <property type="evidence" value="ECO:0007669"/>
    <property type="project" value="UniProtKB-UniRule"/>
</dbReference>
<feature type="binding site" evidence="5">
    <location>
        <position position="147"/>
    </location>
    <ligand>
        <name>Fe cation</name>
        <dbReference type="ChEBI" id="CHEBI:24875"/>
    </ligand>
</feature>
<dbReference type="RefSeq" id="WP_064042658.1">
    <property type="nucleotide sequence ID" value="NZ_LUUJ01000134.1"/>
</dbReference>
<evidence type="ECO:0000256" key="4">
    <source>
        <dbReference type="ARBA" id="ARBA00022917"/>
    </source>
</evidence>
<dbReference type="EMBL" id="LUUJ01000134">
    <property type="protein sequence ID" value="OAI10502.1"/>
    <property type="molecule type" value="Genomic_DNA"/>
</dbReference>
<dbReference type="FunFam" id="3.90.45.10:FF:000003">
    <property type="entry name" value="Peptide deformylase"/>
    <property type="match status" value="1"/>
</dbReference>
<evidence type="ECO:0000313" key="6">
    <source>
        <dbReference type="EMBL" id="OAI10502.1"/>
    </source>
</evidence>
<dbReference type="NCBIfam" id="TIGR00079">
    <property type="entry name" value="pept_deformyl"/>
    <property type="match status" value="1"/>
</dbReference>
<evidence type="ECO:0000313" key="7">
    <source>
        <dbReference type="Proteomes" id="UP000077857"/>
    </source>
</evidence>
<evidence type="ECO:0000256" key="5">
    <source>
        <dbReference type="HAMAP-Rule" id="MF_00163"/>
    </source>
</evidence>
<dbReference type="SUPFAM" id="SSF56420">
    <property type="entry name" value="Peptide deformylase"/>
    <property type="match status" value="1"/>
</dbReference>
<comment type="similarity">
    <text evidence="1 5">Belongs to the polypeptide deformylase family.</text>
</comment>
<dbReference type="InterPro" id="IPR023635">
    <property type="entry name" value="Peptide_deformylase"/>
</dbReference>
<evidence type="ECO:0000256" key="2">
    <source>
        <dbReference type="ARBA" id="ARBA00022723"/>
    </source>
</evidence>
<keyword evidence="5" id="KW-0408">Iron</keyword>
<dbReference type="CDD" id="cd00487">
    <property type="entry name" value="Pep_deformylase"/>
    <property type="match status" value="1"/>
</dbReference>
<comment type="function">
    <text evidence="5">Removes the formyl group from the N-terminal Met of newly synthesized proteins. Requires at least a dipeptide for an efficient rate of reaction. N-terminal L-methionine is a prerequisite for activity but the enzyme has broad specificity at other positions.</text>
</comment>
<dbReference type="AlphaFoldDB" id="A0A177MXY8"/>
<dbReference type="PANTHER" id="PTHR10458:SF2">
    <property type="entry name" value="PEPTIDE DEFORMYLASE, MITOCHONDRIAL"/>
    <property type="match status" value="1"/>
</dbReference>
<dbReference type="InterPro" id="IPR036821">
    <property type="entry name" value="Peptide_deformylase_sf"/>
</dbReference>
<dbReference type="PANTHER" id="PTHR10458">
    <property type="entry name" value="PEPTIDE DEFORMYLASE"/>
    <property type="match status" value="1"/>
</dbReference>
<keyword evidence="3 5" id="KW-0378">Hydrolase</keyword>
<protein>
    <recommendedName>
        <fullName evidence="5">Peptide deformylase</fullName>
        <shortName evidence="5">PDF</shortName>
        <ecNumber evidence="5">3.5.1.88</ecNumber>
    </recommendedName>
    <alternativeName>
        <fullName evidence="5">Polypeptide deformylase</fullName>
    </alternativeName>
</protein>
<accession>A0A177MXY8</accession>
<dbReference type="HAMAP" id="MF_00163">
    <property type="entry name" value="Pep_deformylase"/>
    <property type="match status" value="1"/>
</dbReference>
<dbReference type="GO" id="GO:0046872">
    <property type="term" value="F:metal ion binding"/>
    <property type="evidence" value="ECO:0007669"/>
    <property type="project" value="UniProtKB-KW"/>
</dbReference>
<dbReference type="PIRSF" id="PIRSF004749">
    <property type="entry name" value="Pep_def"/>
    <property type="match status" value="1"/>
</dbReference>
<name>A0A177MXY8_9GAMM</name>
<keyword evidence="4 5" id="KW-0648">Protein biosynthesis</keyword>
<feature type="binding site" evidence="5">
    <location>
        <position position="101"/>
    </location>
    <ligand>
        <name>Fe cation</name>
        <dbReference type="ChEBI" id="CHEBI:24875"/>
    </ligand>
</feature>
<comment type="cofactor">
    <cofactor evidence="5">
        <name>Fe(2+)</name>
        <dbReference type="ChEBI" id="CHEBI:29033"/>
    </cofactor>
    <text evidence="5">Binds 1 Fe(2+) ion.</text>
</comment>
<comment type="caution">
    <text evidence="6">The sequence shown here is derived from an EMBL/GenBank/DDBJ whole genome shotgun (WGS) entry which is preliminary data.</text>
</comment>
<keyword evidence="2 5" id="KW-0479">Metal-binding</keyword>
<organism evidence="6 7">
    <name type="scientific">Methylomonas koyamae</name>
    <dbReference type="NCBI Taxonomy" id="702114"/>
    <lineage>
        <taxon>Bacteria</taxon>
        <taxon>Pseudomonadati</taxon>
        <taxon>Pseudomonadota</taxon>
        <taxon>Gammaproteobacteria</taxon>
        <taxon>Methylococcales</taxon>
        <taxon>Methylococcaceae</taxon>
        <taxon>Methylomonas</taxon>
    </lineage>
</organism>
<reference evidence="6 7" key="1">
    <citation type="submission" date="2016-03" db="EMBL/GenBank/DDBJ databases">
        <authorList>
            <person name="Ploux O."/>
        </authorList>
    </citation>
    <scope>NUCLEOTIDE SEQUENCE [LARGE SCALE GENOMIC DNA]</scope>
    <source>
        <strain evidence="6 7">R-45378</strain>
    </source>
</reference>
<comment type="catalytic activity">
    <reaction evidence="5">
        <text>N-terminal N-formyl-L-methionyl-[peptide] + H2O = N-terminal L-methionyl-[peptide] + formate</text>
        <dbReference type="Rhea" id="RHEA:24420"/>
        <dbReference type="Rhea" id="RHEA-COMP:10639"/>
        <dbReference type="Rhea" id="RHEA-COMP:10640"/>
        <dbReference type="ChEBI" id="CHEBI:15377"/>
        <dbReference type="ChEBI" id="CHEBI:15740"/>
        <dbReference type="ChEBI" id="CHEBI:49298"/>
        <dbReference type="ChEBI" id="CHEBI:64731"/>
        <dbReference type="EC" id="3.5.1.88"/>
    </reaction>
</comment>
<dbReference type="Pfam" id="PF01327">
    <property type="entry name" value="Pep_deformylase"/>
    <property type="match status" value="1"/>
</dbReference>
<dbReference type="NCBIfam" id="NF001159">
    <property type="entry name" value="PRK00150.1-3"/>
    <property type="match status" value="1"/>
</dbReference>
<dbReference type="PRINTS" id="PR01576">
    <property type="entry name" value="PDEFORMYLASE"/>
</dbReference>
<evidence type="ECO:0000256" key="1">
    <source>
        <dbReference type="ARBA" id="ARBA00010759"/>
    </source>
</evidence>
<sequence length="180" mass="20177">MTENRQIQQLGAEVLRQQAAPIDDFNSPEFRELIENMRSAMLAANGVGIAAPQLGESKRVVIVASRPTARYPRAPEMAPVVMINPRFDVVDAAMAKDWEGCLSVPGIRALVPRYRAVEVEFCNESGQSCRLTLQDFPARVFQHEFDHLQGLVYLDRVETNRDIVAEAEFFKRMAGQEQAA</sequence>